<organism evidence="4 5">
    <name type="scientific">Penicillium cinerascens</name>
    <dbReference type="NCBI Taxonomy" id="70096"/>
    <lineage>
        <taxon>Eukaryota</taxon>
        <taxon>Fungi</taxon>
        <taxon>Dikarya</taxon>
        <taxon>Ascomycota</taxon>
        <taxon>Pezizomycotina</taxon>
        <taxon>Eurotiomycetes</taxon>
        <taxon>Eurotiomycetidae</taxon>
        <taxon>Eurotiales</taxon>
        <taxon>Aspergillaceae</taxon>
        <taxon>Penicillium</taxon>
    </lineage>
</organism>
<evidence type="ECO:0000313" key="4">
    <source>
        <dbReference type="EMBL" id="KAJ5190352.1"/>
    </source>
</evidence>
<name>A0A9W9J5R3_9EURO</name>
<dbReference type="Pfam" id="PF01557">
    <property type="entry name" value="FAA_hydrolase"/>
    <property type="match status" value="1"/>
</dbReference>
<reference evidence="4" key="2">
    <citation type="journal article" date="2023" name="IMA Fungus">
        <title>Comparative genomic study of the Penicillium genus elucidates a diverse pangenome and 15 lateral gene transfer events.</title>
        <authorList>
            <person name="Petersen C."/>
            <person name="Sorensen T."/>
            <person name="Nielsen M.R."/>
            <person name="Sondergaard T.E."/>
            <person name="Sorensen J.L."/>
            <person name="Fitzpatrick D.A."/>
            <person name="Frisvad J.C."/>
            <person name="Nielsen K.L."/>
        </authorList>
    </citation>
    <scope>NUCLEOTIDE SEQUENCE</scope>
    <source>
        <strain evidence="4">IBT 15544</strain>
    </source>
</reference>
<evidence type="ECO:0000259" key="3">
    <source>
        <dbReference type="Pfam" id="PF01557"/>
    </source>
</evidence>
<dbReference type="InterPro" id="IPR036663">
    <property type="entry name" value="Fumarylacetoacetase_C_sf"/>
</dbReference>
<dbReference type="SUPFAM" id="SSF56529">
    <property type="entry name" value="FAH"/>
    <property type="match status" value="1"/>
</dbReference>
<dbReference type="AlphaFoldDB" id="A0A9W9J5R3"/>
<dbReference type="GO" id="GO:0006107">
    <property type="term" value="P:oxaloacetate metabolic process"/>
    <property type="evidence" value="ECO:0007669"/>
    <property type="project" value="UniProtKB-ARBA"/>
</dbReference>
<keyword evidence="2" id="KW-0479">Metal-binding</keyword>
<protein>
    <recommendedName>
        <fullName evidence="3">Fumarylacetoacetase-like C-terminal domain-containing protein</fullName>
    </recommendedName>
</protein>
<dbReference type="EMBL" id="JAPQKR010000016">
    <property type="protein sequence ID" value="KAJ5190352.1"/>
    <property type="molecule type" value="Genomic_DNA"/>
</dbReference>
<dbReference type="GO" id="GO:0046872">
    <property type="term" value="F:metal ion binding"/>
    <property type="evidence" value="ECO:0007669"/>
    <property type="project" value="UniProtKB-KW"/>
</dbReference>
<evidence type="ECO:0000313" key="5">
    <source>
        <dbReference type="Proteomes" id="UP001150904"/>
    </source>
</evidence>
<comment type="caution">
    <text evidence="4">The sequence shown here is derived from an EMBL/GenBank/DDBJ whole genome shotgun (WGS) entry which is preliminary data.</text>
</comment>
<dbReference type="PANTHER" id="PTHR11820:SF112">
    <property type="entry name" value="FUMARYLACETOACETATE HYDROLASE FAMILY PROTEIN (AFU_ORTHOLOGUE AFUA_1G02370)-RELATED"/>
    <property type="match status" value="1"/>
</dbReference>
<accession>A0A9W9J5R3</accession>
<reference evidence="4" key="1">
    <citation type="submission" date="2022-12" db="EMBL/GenBank/DDBJ databases">
        <authorList>
            <person name="Petersen C."/>
        </authorList>
    </citation>
    <scope>NUCLEOTIDE SEQUENCE</scope>
    <source>
        <strain evidence="4">IBT 15544</strain>
    </source>
</reference>
<feature type="domain" description="Fumarylacetoacetase-like C-terminal" evidence="3">
    <location>
        <begin position="76"/>
        <end position="301"/>
    </location>
</feature>
<comment type="similarity">
    <text evidence="1">Belongs to the FAH family.</text>
</comment>
<dbReference type="GO" id="GO:0050163">
    <property type="term" value="F:oxaloacetate tautomerase activity"/>
    <property type="evidence" value="ECO:0007669"/>
    <property type="project" value="UniProtKB-ARBA"/>
</dbReference>
<gene>
    <name evidence="4" type="ORF">N7498_009337</name>
</gene>
<dbReference type="OrthoDB" id="411064at2759"/>
<dbReference type="Proteomes" id="UP001150904">
    <property type="component" value="Unassembled WGS sequence"/>
</dbReference>
<keyword evidence="5" id="KW-1185">Reference proteome</keyword>
<dbReference type="InterPro" id="IPR011234">
    <property type="entry name" value="Fumarylacetoacetase-like_C"/>
</dbReference>
<evidence type="ECO:0000256" key="1">
    <source>
        <dbReference type="ARBA" id="ARBA00010211"/>
    </source>
</evidence>
<proteinExistence type="inferred from homology"/>
<dbReference type="PANTHER" id="PTHR11820">
    <property type="entry name" value="ACYLPYRUVASE"/>
    <property type="match status" value="1"/>
</dbReference>
<dbReference type="GeneID" id="83183694"/>
<dbReference type="FunFam" id="3.90.850.10:FF:000002">
    <property type="entry name" value="2-hydroxyhepta-2,4-diene-1,7-dioate isomerase"/>
    <property type="match status" value="1"/>
</dbReference>
<dbReference type="RefSeq" id="XP_058303292.1">
    <property type="nucleotide sequence ID" value="XM_058456393.1"/>
</dbReference>
<evidence type="ECO:0000256" key="2">
    <source>
        <dbReference type="ARBA" id="ARBA00022723"/>
    </source>
</evidence>
<dbReference type="Gene3D" id="3.90.850.10">
    <property type="entry name" value="Fumarylacetoacetase-like, C-terminal domain"/>
    <property type="match status" value="1"/>
</dbReference>
<sequence length="305" mass="33175">MPSWTHLIRFVAVEDSLAHLGQLVDTSRDIGRDSVDGVEIAAYVIDGTIFDGRVTDDVMHVKQLLSPVSREECNYIRCLGLNYMDHAKVSFLTTGYLTISTAKGIQEANMALPKAPILFTKPRTALIGPYPAAINIPKCAQDGTSDYEAELCLIIGKTGRDIPEDEALDYVLGYTASNDVSARTMQMITTQWAFSKGLDGSCPIGPVLVAPSVIKDPQTLSIKAIHNGATVQDGHTRDMIFSIKKQISYLSQGTSLEAGTMFLTGTPAGIGYFREPRVVLKDGDEISVEIGQIGTLVNKVRYESR</sequence>